<keyword evidence="1" id="KW-1133">Transmembrane helix</keyword>
<sequence>MELYLFRHAEYRQLYNCSLYSIDQVPLKERQHIFLGIIFIIFTIFSMTFYIPCYIEDVGKAFFQALVIACVNAVCSGVYNYMQVFPVSETVVLVASFSWVMCHGTPPILFITVNKTLRQDCIQIIKSMLKKKKQTNIVTIVLSTNGHKTQTI</sequence>
<dbReference type="WBParaSite" id="jg1142">
    <property type="protein sequence ID" value="jg1142"/>
    <property type="gene ID" value="jg1142"/>
</dbReference>
<keyword evidence="1" id="KW-0472">Membrane</keyword>
<name>A0A915CRP4_9BILA</name>
<organism evidence="2 3">
    <name type="scientific">Ditylenchus dipsaci</name>
    <dbReference type="NCBI Taxonomy" id="166011"/>
    <lineage>
        <taxon>Eukaryota</taxon>
        <taxon>Metazoa</taxon>
        <taxon>Ecdysozoa</taxon>
        <taxon>Nematoda</taxon>
        <taxon>Chromadorea</taxon>
        <taxon>Rhabditida</taxon>
        <taxon>Tylenchina</taxon>
        <taxon>Tylenchomorpha</taxon>
        <taxon>Sphaerularioidea</taxon>
        <taxon>Anguinidae</taxon>
        <taxon>Anguininae</taxon>
        <taxon>Ditylenchus</taxon>
    </lineage>
</organism>
<dbReference type="Proteomes" id="UP000887574">
    <property type="component" value="Unplaced"/>
</dbReference>
<evidence type="ECO:0000256" key="1">
    <source>
        <dbReference type="SAM" id="Phobius"/>
    </source>
</evidence>
<feature type="transmembrane region" description="Helical" evidence="1">
    <location>
        <begin position="33"/>
        <end position="54"/>
    </location>
</feature>
<feature type="transmembrane region" description="Helical" evidence="1">
    <location>
        <begin position="61"/>
        <end position="79"/>
    </location>
</feature>
<evidence type="ECO:0000313" key="3">
    <source>
        <dbReference type="WBParaSite" id="jg1142"/>
    </source>
</evidence>
<proteinExistence type="predicted"/>
<dbReference type="PANTHER" id="PTHR23021:SF11">
    <property type="entry name" value="SERPENTINE RECEPTOR, CLASS T"/>
    <property type="match status" value="1"/>
</dbReference>
<dbReference type="Pfam" id="PF10321">
    <property type="entry name" value="7TM_GPCR_Srt"/>
    <property type="match status" value="1"/>
</dbReference>
<dbReference type="PANTHER" id="PTHR23021">
    <property type="entry name" value="SERPENTINE RECEPTOR, CLASS T"/>
    <property type="match status" value="1"/>
</dbReference>
<accession>A0A915CRP4</accession>
<dbReference type="InterPro" id="IPR019425">
    <property type="entry name" value="7TM_GPCR_serpentine_rcpt_Srt"/>
</dbReference>
<feature type="transmembrane region" description="Helical" evidence="1">
    <location>
        <begin position="91"/>
        <end position="113"/>
    </location>
</feature>
<reference evidence="3" key="1">
    <citation type="submission" date="2022-11" db="UniProtKB">
        <authorList>
            <consortium name="WormBaseParasite"/>
        </authorList>
    </citation>
    <scope>IDENTIFICATION</scope>
</reference>
<keyword evidence="1" id="KW-0812">Transmembrane</keyword>
<dbReference type="AlphaFoldDB" id="A0A915CRP4"/>
<protein>
    <submittedName>
        <fullName evidence="3">G-protein coupled receptors family 1 profile domain-containing protein</fullName>
    </submittedName>
</protein>
<keyword evidence="2" id="KW-1185">Reference proteome</keyword>
<evidence type="ECO:0000313" key="2">
    <source>
        <dbReference type="Proteomes" id="UP000887574"/>
    </source>
</evidence>